<name>A0A0A9FKF7_ARUDO</name>
<feature type="region of interest" description="Disordered" evidence="1">
    <location>
        <begin position="49"/>
        <end position="101"/>
    </location>
</feature>
<reference evidence="2" key="2">
    <citation type="journal article" date="2015" name="Data Brief">
        <title>Shoot transcriptome of the giant reed, Arundo donax.</title>
        <authorList>
            <person name="Barrero R.A."/>
            <person name="Guerrero F.D."/>
            <person name="Moolhuijzen P."/>
            <person name="Goolsby J.A."/>
            <person name="Tidwell J."/>
            <person name="Bellgard S.E."/>
            <person name="Bellgard M.I."/>
        </authorList>
    </citation>
    <scope>NUCLEOTIDE SEQUENCE</scope>
    <source>
        <tissue evidence="2">Shoot tissue taken approximately 20 cm above the soil surface</tissue>
    </source>
</reference>
<protein>
    <submittedName>
        <fullName evidence="2">Uncharacterized protein</fullName>
    </submittedName>
</protein>
<evidence type="ECO:0000256" key="1">
    <source>
        <dbReference type="SAM" id="MobiDB-lite"/>
    </source>
</evidence>
<dbReference type="EMBL" id="GBRH01185069">
    <property type="protein sequence ID" value="JAE12827.1"/>
    <property type="molecule type" value="Transcribed_RNA"/>
</dbReference>
<feature type="compositionally biased region" description="Basic and acidic residues" evidence="1">
    <location>
        <begin position="58"/>
        <end position="69"/>
    </location>
</feature>
<sequence length="185" mass="19956">MAWGKKSLVRDERVAAVECLQDPGDAANLAVHLRPPLLPKRLQVLGRHLRPPSLLASRNREQSRGETKKSRNAGGCPLASRSRAPPVSRRRWTGDACASGRDAGASVSINIRKATTASHSQSPAPAPASRMARSCTGIKYLSPLLAPFSSSYGREELPQEKEGKGRRPAESADGGAYDFAFVNWE</sequence>
<reference evidence="2" key="1">
    <citation type="submission" date="2014-09" db="EMBL/GenBank/DDBJ databases">
        <authorList>
            <person name="Magalhaes I.L.F."/>
            <person name="Oliveira U."/>
            <person name="Santos F.R."/>
            <person name="Vidigal T.H.D.A."/>
            <person name="Brescovit A.D."/>
            <person name="Santos A.J."/>
        </authorList>
    </citation>
    <scope>NUCLEOTIDE SEQUENCE</scope>
    <source>
        <tissue evidence="2">Shoot tissue taken approximately 20 cm above the soil surface</tissue>
    </source>
</reference>
<organism evidence="2">
    <name type="scientific">Arundo donax</name>
    <name type="common">Giant reed</name>
    <name type="synonym">Donax arundinaceus</name>
    <dbReference type="NCBI Taxonomy" id="35708"/>
    <lineage>
        <taxon>Eukaryota</taxon>
        <taxon>Viridiplantae</taxon>
        <taxon>Streptophyta</taxon>
        <taxon>Embryophyta</taxon>
        <taxon>Tracheophyta</taxon>
        <taxon>Spermatophyta</taxon>
        <taxon>Magnoliopsida</taxon>
        <taxon>Liliopsida</taxon>
        <taxon>Poales</taxon>
        <taxon>Poaceae</taxon>
        <taxon>PACMAD clade</taxon>
        <taxon>Arundinoideae</taxon>
        <taxon>Arundineae</taxon>
        <taxon>Arundo</taxon>
    </lineage>
</organism>
<dbReference type="AlphaFoldDB" id="A0A0A9FKF7"/>
<feature type="region of interest" description="Disordered" evidence="1">
    <location>
        <begin position="151"/>
        <end position="173"/>
    </location>
</feature>
<proteinExistence type="predicted"/>
<evidence type="ECO:0000313" key="2">
    <source>
        <dbReference type="EMBL" id="JAE12827.1"/>
    </source>
</evidence>
<accession>A0A0A9FKF7</accession>
<feature type="compositionally biased region" description="Basic and acidic residues" evidence="1">
    <location>
        <begin position="153"/>
        <end position="170"/>
    </location>
</feature>